<dbReference type="Proteomes" id="UP001634393">
    <property type="component" value="Unassembled WGS sequence"/>
</dbReference>
<dbReference type="EMBL" id="JBJXBP010000008">
    <property type="protein sequence ID" value="KAL3815013.1"/>
    <property type="molecule type" value="Genomic_DNA"/>
</dbReference>
<dbReference type="Pfam" id="PF08387">
    <property type="entry name" value="FBD"/>
    <property type="match status" value="1"/>
</dbReference>
<protein>
    <recommendedName>
        <fullName evidence="1">FBD domain-containing protein</fullName>
    </recommendedName>
</protein>
<organism evidence="2 3">
    <name type="scientific">Penstemon smallii</name>
    <dbReference type="NCBI Taxonomy" id="265156"/>
    <lineage>
        <taxon>Eukaryota</taxon>
        <taxon>Viridiplantae</taxon>
        <taxon>Streptophyta</taxon>
        <taxon>Embryophyta</taxon>
        <taxon>Tracheophyta</taxon>
        <taxon>Spermatophyta</taxon>
        <taxon>Magnoliopsida</taxon>
        <taxon>eudicotyledons</taxon>
        <taxon>Gunneridae</taxon>
        <taxon>Pentapetalae</taxon>
        <taxon>asterids</taxon>
        <taxon>lamiids</taxon>
        <taxon>Lamiales</taxon>
        <taxon>Plantaginaceae</taxon>
        <taxon>Cheloneae</taxon>
        <taxon>Penstemon</taxon>
    </lineage>
</organism>
<comment type="caution">
    <text evidence="2">The sequence shown here is derived from an EMBL/GenBank/DDBJ whole genome shotgun (WGS) entry which is preliminary data.</text>
</comment>
<sequence>MTTYGVSTADQFQGSWQSRAEDIACLSYHVKFIQIYHFDGSEAAVEFIKFILKNAKVLGKMEIMHKSCERILKSLKRVKTLPKTSWRAVLSFITELQD</sequence>
<gene>
    <name evidence="2" type="ORF">ACJIZ3_016281</name>
</gene>
<name>A0ABD3RQ55_9LAMI</name>
<evidence type="ECO:0000313" key="3">
    <source>
        <dbReference type="Proteomes" id="UP001634393"/>
    </source>
</evidence>
<evidence type="ECO:0000313" key="2">
    <source>
        <dbReference type="EMBL" id="KAL3815013.1"/>
    </source>
</evidence>
<keyword evidence="3" id="KW-1185">Reference proteome</keyword>
<dbReference type="InterPro" id="IPR006566">
    <property type="entry name" value="FBD"/>
</dbReference>
<reference evidence="2 3" key="1">
    <citation type="submission" date="2024-12" db="EMBL/GenBank/DDBJ databases">
        <title>The unique morphological basis and parallel evolutionary history of personate flowers in Penstemon.</title>
        <authorList>
            <person name="Depatie T.H."/>
            <person name="Wessinger C.A."/>
        </authorList>
    </citation>
    <scope>NUCLEOTIDE SEQUENCE [LARGE SCALE GENOMIC DNA]</scope>
    <source>
        <strain evidence="2">WTNN_2</strain>
        <tissue evidence="2">Leaf</tissue>
    </source>
</reference>
<dbReference type="SMART" id="SM00579">
    <property type="entry name" value="FBD"/>
    <property type="match status" value="1"/>
</dbReference>
<dbReference type="AlphaFoldDB" id="A0ABD3RQ55"/>
<accession>A0ABD3RQ55</accession>
<evidence type="ECO:0000259" key="1">
    <source>
        <dbReference type="SMART" id="SM00579"/>
    </source>
</evidence>
<feature type="domain" description="FBD" evidence="1">
    <location>
        <begin position="24"/>
        <end position="93"/>
    </location>
</feature>
<proteinExistence type="predicted"/>